<evidence type="ECO:0000256" key="7">
    <source>
        <dbReference type="ARBA" id="ARBA00023136"/>
    </source>
</evidence>
<comment type="function">
    <text evidence="1">Intake of glucose and galactose.</text>
</comment>
<evidence type="ECO:0000256" key="8">
    <source>
        <dbReference type="SAM" id="Phobius"/>
    </source>
</evidence>
<feature type="transmembrane region" description="Helical" evidence="8">
    <location>
        <begin position="117"/>
        <end position="137"/>
    </location>
</feature>
<feature type="transmembrane region" description="Helical" evidence="8">
    <location>
        <begin position="68"/>
        <end position="87"/>
    </location>
</feature>
<dbReference type="GO" id="GO:1904659">
    <property type="term" value="P:D-glucose transmembrane transport"/>
    <property type="evidence" value="ECO:0007669"/>
    <property type="project" value="InterPro"/>
</dbReference>
<dbReference type="PANTHER" id="PTHR43702:SF11">
    <property type="entry name" value="L-FUCOSE-PROTON SYMPORTER"/>
    <property type="match status" value="1"/>
</dbReference>
<dbReference type="AlphaFoldDB" id="A0A170ZXF7"/>
<dbReference type="InterPro" id="IPR036259">
    <property type="entry name" value="MFS_trans_sf"/>
</dbReference>
<reference evidence="10" key="1">
    <citation type="submission" date="2016-04" db="EMBL/GenBank/DDBJ databases">
        <title>Draft genome sequence of Paludibacter jiangxiensis strain NM7.</title>
        <authorList>
            <person name="Qiu Y."/>
            <person name="Matsuura N."/>
            <person name="Ohashi A."/>
            <person name="Tourlousse M.D."/>
            <person name="Sekiguchi Y."/>
        </authorList>
    </citation>
    <scope>NUCLEOTIDE SEQUENCE [LARGE SCALE GENOMIC DNA]</scope>
    <source>
        <strain evidence="10">NM7</strain>
    </source>
</reference>
<proteinExistence type="inferred from homology"/>
<dbReference type="RefSeq" id="WP_068703986.1">
    <property type="nucleotide sequence ID" value="NZ_BDCR01000003.1"/>
</dbReference>
<gene>
    <name evidence="9" type="ORF">PJIAN_3425</name>
</gene>
<evidence type="ECO:0000256" key="3">
    <source>
        <dbReference type="ARBA" id="ARBA00009120"/>
    </source>
</evidence>
<feature type="transmembrane region" description="Helical" evidence="8">
    <location>
        <begin position="351"/>
        <end position="373"/>
    </location>
</feature>
<dbReference type="GO" id="GO:0005886">
    <property type="term" value="C:plasma membrane"/>
    <property type="evidence" value="ECO:0007669"/>
    <property type="project" value="UniProtKB-SubCell"/>
</dbReference>
<keyword evidence="5 8" id="KW-0812">Transmembrane</keyword>
<dbReference type="SUPFAM" id="SSF103473">
    <property type="entry name" value="MFS general substrate transporter"/>
    <property type="match status" value="1"/>
</dbReference>
<comment type="similarity">
    <text evidence="3">Belongs to the major facilitator superfamily. FHS transporter (TC 2.A.1.7) family.</text>
</comment>
<evidence type="ECO:0000256" key="6">
    <source>
        <dbReference type="ARBA" id="ARBA00022989"/>
    </source>
</evidence>
<comment type="caution">
    <text evidence="9">The sequence shown here is derived from an EMBL/GenBank/DDBJ whole genome shotgun (WGS) entry which is preliminary data.</text>
</comment>
<feature type="transmembrane region" description="Helical" evidence="8">
    <location>
        <begin position="93"/>
        <end position="112"/>
    </location>
</feature>
<evidence type="ECO:0000256" key="1">
    <source>
        <dbReference type="ARBA" id="ARBA00003321"/>
    </source>
</evidence>
<dbReference type="PANTHER" id="PTHR43702">
    <property type="entry name" value="L-FUCOSE-PROTON SYMPORTER"/>
    <property type="match status" value="1"/>
</dbReference>
<evidence type="ECO:0000256" key="2">
    <source>
        <dbReference type="ARBA" id="ARBA00004429"/>
    </source>
</evidence>
<reference evidence="10" key="2">
    <citation type="journal article" date="2017" name="Genome Announc.">
        <title>Draft genome sequence of Paludibacter jiangxiensis NM7(T), a propionate-producing fermentative bacterium.</title>
        <authorList>
            <person name="Qiu Y.-L."/>
            <person name="Tourlousse D.M."/>
            <person name="Matsuura N."/>
            <person name="Ohashi A."/>
            <person name="Sekiguchi Y."/>
        </authorList>
    </citation>
    <scope>NUCLEOTIDE SEQUENCE [LARGE SCALE GENOMIC DNA]</scope>
    <source>
        <strain evidence="10">NM7</strain>
    </source>
</reference>
<feature type="transmembrane region" description="Helical" evidence="8">
    <location>
        <begin position="264"/>
        <end position="285"/>
    </location>
</feature>
<protein>
    <submittedName>
        <fullName evidence="9">MFS transporter, FHS family</fullName>
    </submittedName>
</protein>
<dbReference type="InterPro" id="IPR050375">
    <property type="entry name" value="MFS_TsgA-like"/>
</dbReference>
<dbReference type="InterPro" id="IPR005964">
    <property type="entry name" value="Glc/Gal_transptr_bac"/>
</dbReference>
<dbReference type="InterPro" id="IPR011701">
    <property type="entry name" value="MFS"/>
</dbReference>
<dbReference type="GO" id="GO:0015535">
    <property type="term" value="F:fucose:proton symporter activity"/>
    <property type="evidence" value="ECO:0007669"/>
    <property type="project" value="InterPro"/>
</dbReference>
<evidence type="ECO:0000313" key="9">
    <source>
        <dbReference type="EMBL" id="GAT63111.1"/>
    </source>
</evidence>
<organism evidence="9 10">
    <name type="scientific">Paludibacter jiangxiensis</name>
    <dbReference type="NCBI Taxonomy" id="681398"/>
    <lineage>
        <taxon>Bacteria</taxon>
        <taxon>Pseudomonadati</taxon>
        <taxon>Bacteroidota</taxon>
        <taxon>Bacteroidia</taxon>
        <taxon>Bacteroidales</taxon>
        <taxon>Paludibacteraceae</taxon>
        <taxon>Paludibacter</taxon>
    </lineage>
</organism>
<feature type="transmembrane region" description="Helical" evidence="8">
    <location>
        <begin position="327"/>
        <end position="345"/>
    </location>
</feature>
<feature type="transmembrane region" description="Helical" evidence="8">
    <location>
        <begin position="410"/>
        <end position="429"/>
    </location>
</feature>
<comment type="subcellular location">
    <subcellularLocation>
        <location evidence="2">Cell inner membrane</location>
        <topology evidence="2">Multi-pass membrane protein</topology>
    </subcellularLocation>
</comment>
<keyword evidence="10" id="KW-1185">Reference proteome</keyword>
<dbReference type="STRING" id="681398.PJIAN_3425"/>
<keyword evidence="6 8" id="KW-1133">Transmembrane helix</keyword>
<accession>A0A170ZXF7</accession>
<feature type="transmembrane region" description="Helical" evidence="8">
    <location>
        <begin position="297"/>
        <end position="315"/>
    </location>
</feature>
<dbReference type="NCBIfam" id="TIGR01272">
    <property type="entry name" value="gluP"/>
    <property type="match status" value="1"/>
</dbReference>
<dbReference type="CDD" id="cd17394">
    <property type="entry name" value="MFS_FucP_like"/>
    <property type="match status" value="1"/>
</dbReference>
<feature type="transmembrane region" description="Helical" evidence="8">
    <location>
        <begin position="385"/>
        <end position="404"/>
    </location>
</feature>
<evidence type="ECO:0000256" key="5">
    <source>
        <dbReference type="ARBA" id="ARBA00022692"/>
    </source>
</evidence>
<sequence length="445" mass="48424">MQTSNFNSPKAVVATTSLDAKVQKASYLIPFVLVISLFFMWGMAGNLNDILIKQFKKTFELTDFQSGLVQSAFYMGYFLFAIPASLVMRRFNYKSGIIIGLLLYATGAFLFFPAANLASYGFFLFALFVIASGLAFLETAANPYVSVLGAPETATFRLNLAQSFNPIGCVTGILVGQHFIFSGVEYSKEQLAAMAPEAIKAYHQTEALAVQTPYLVIGMVILIAALAIAITKFPTVKDEEVSEQSSAKSTLKFIFGKRHFKQAVLAQFFYVGAQVCIWSYLIRYIQGTMPGTPEKVAANFLTISLVVFTIGRFVGTALLKKIKGHNLLGLYAVMNVALLIVGILLPGNIGAWMLVATSFFMSIMYPTIFSLGIRDLGQHTKLASSVLVMAIIGGATLTMLMGAVSDLAGIANSLIVPLLCFVFIAFYALKGYKEKVESNSHLSSY</sequence>
<keyword evidence="4" id="KW-1003">Cell membrane</keyword>
<dbReference type="GO" id="GO:0005354">
    <property type="term" value="F:galactose transmembrane transporter activity"/>
    <property type="evidence" value="ECO:0007669"/>
    <property type="project" value="InterPro"/>
</dbReference>
<dbReference type="Gene3D" id="1.20.1250.20">
    <property type="entry name" value="MFS general substrate transporter like domains"/>
    <property type="match status" value="2"/>
</dbReference>
<dbReference type="NCBIfam" id="NF007524">
    <property type="entry name" value="PRK10133.1"/>
    <property type="match status" value="1"/>
</dbReference>
<keyword evidence="7 8" id="KW-0472">Membrane</keyword>
<evidence type="ECO:0000313" key="10">
    <source>
        <dbReference type="Proteomes" id="UP000076586"/>
    </source>
</evidence>
<feature type="transmembrane region" description="Helical" evidence="8">
    <location>
        <begin position="212"/>
        <end position="230"/>
    </location>
</feature>
<dbReference type="InterPro" id="IPR005275">
    <property type="entry name" value="Lfuc_symporter_FucP"/>
</dbReference>
<dbReference type="EMBL" id="BDCR01000003">
    <property type="protein sequence ID" value="GAT63111.1"/>
    <property type="molecule type" value="Genomic_DNA"/>
</dbReference>
<dbReference type="NCBIfam" id="TIGR00885">
    <property type="entry name" value="fucP"/>
    <property type="match status" value="1"/>
</dbReference>
<dbReference type="Proteomes" id="UP000076586">
    <property type="component" value="Unassembled WGS sequence"/>
</dbReference>
<dbReference type="GO" id="GO:0055056">
    <property type="term" value="F:D-glucose transmembrane transporter activity"/>
    <property type="evidence" value="ECO:0007669"/>
    <property type="project" value="InterPro"/>
</dbReference>
<evidence type="ECO:0000256" key="4">
    <source>
        <dbReference type="ARBA" id="ARBA00022475"/>
    </source>
</evidence>
<name>A0A170ZXF7_9BACT</name>
<dbReference type="Pfam" id="PF07690">
    <property type="entry name" value="MFS_1"/>
    <property type="match status" value="1"/>
</dbReference>
<dbReference type="OrthoDB" id="9795150at2"/>
<feature type="transmembrane region" description="Helical" evidence="8">
    <location>
        <begin position="27"/>
        <end position="47"/>
    </location>
</feature>